<evidence type="ECO:0000256" key="1">
    <source>
        <dbReference type="SAM" id="Phobius"/>
    </source>
</evidence>
<keyword evidence="1" id="KW-0812">Transmembrane</keyword>
<organism evidence="2">
    <name type="scientific">marine sediment metagenome</name>
    <dbReference type="NCBI Taxonomy" id="412755"/>
    <lineage>
        <taxon>unclassified sequences</taxon>
        <taxon>metagenomes</taxon>
        <taxon>ecological metagenomes</taxon>
    </lineage>
</organism>
<dbReference type="EMBL" id="LAZR01046875">
    <property type="protein sequence ID" value="KKK95527.1"/>
    <property type="molecule type" value="Genomic_DNA"/>
</dbReference>
<sequence length="71" mass="8017">MARRKKVKKKEVTPIERKAFLTTFIILFPAMIIAVLTTAKTSIFISGLAIALFCYQAILLKNFINDHYALG</sequence>
<feature type="transmembrane region" description="Helical" evidence="1">
    <location>
        <begin position="43"/>
        <end position="64"/>
    </location>
</feature>
<keyword evidence="1" id="KW-1133">Transmembrane helix</keyword>
<name>A0A0F8ZNT5_9ZZZZ</name>
<evidence type="ECO:0000313" key="2">
    <source>
        <dbReference type="EMBL" id="KKK95527.1"/>
    </source>
</evidence>
<accession>A0A0F8ZNT5</accession>
<gene>
    <name evidence="2" type="ORF">LCGC14_2671920</name>
</gene>
<feature type="transmembrane region" description="Helical" evidence="1">
    <location>
        <begin position="20"/>
        <end position="37"/>
    </location>
</feature>
<proteinExistence type="predicted"/>
<dbReference type="AlphaFoldDB" id="A0A0F8ZNT5"/>
<keyword evidence="1" id="KW-0472">Membrane</keyword>
<comment type="caution">
    <text evidence="2">The sequence shown here is derived from an EMBL/GenBank/DDBJ whole genome shotgun (WGS) entry which is preliminary data.</text>
</comment>
<reference evidence="2" key="1">
    <citation type="journal article" date="2015" name="Nature">
        <title>Complex archaea that bridge the gap between prokaryotes and eukaryotes.</title>
        <authorList>
            <person name="Spang A."/>
            <person name="Saw J.H."/>
            <person name="Jorgensen S.L."/>
            <person name="Zaremba-Niedzwiedzka K."/>
            <person name="Martijn J."/>
            <person name="Lind A.E."/>
            <person name="van Eijk R."/>
            <person name="Schleper C."/>
            <person name="Guy L."/>
            <person name="Ettema T.J."/>
        </authorList>
    </citation>
    <scope>NUCLEOTIDE SEQUENCE</scope>
</reference>
<protein>
    <submittedName>
        <fullName evidence="2">Uncharacterized protein</fullName>
    </submittedName>
</protein>